<dbReference type="InterPro" id="IPR003783">
    <property type="entry name" value="Regulatory_RecX"/>
</dbReference>
<evidence type="ECO:0000256" key="1">
    <source>
        <dbReference type="ARBA" id="ARBA00004496"/>
    </source>
</evidence>
<dbReference type="PANTHER" id="PTHR33602:SF1">
    <property type="entry name" value="REGULATORY PROTEIN RECX FAMILY PROTEIN"/>
    <property type="match status" value="1"/>
</dbReference>
<dbReference type="Proteomes" id="UP000722121">
    <property type="component" value="Unassembled WGS sequence"/>
</dbReference>
<proteinExistence type="inferred from homology"/>
<organism evidence="5 6">
    <name type="scientific">Simkania negevensis</name>
    <dbReference type="NCBI Taxonomy" id="83561"/>
    <lineage>
        <taxon>Bacteria</taxon>
        <taxon>Pseudomonadati</taxon>
        <taxon>Chlamydiota</taxon>
        <taxon>Chlamydiia</taxon>
        <taxon>Parachlamydiales</taxon>
        <taxon>Simkaniaceae</taxon>
        <taxon>Simkania</taxon>
    </lineage>
</organism>
<dbReference type="InterPro" id="IPR036388">
    <property type="entry name" value="WH-like_DNA-bd_sf"/>
</dbReference>
<comment type="similarity">
    <text evidence="2">Belongs to the RecX family.</text>
</comment>
<comment type="subcellular location">
    <subcellularLocation>
        <location evidence="1">Cytoplasm</location>
    </subcellularLocation>
</comment>
<accession>A0ABS3AR17</accession>
<name>A0ABS3AR17_9BACT</name>
<dbReference type="Gene3D" id="1.10.10.10">
    <property type="entry name" value="Winged helix-like DNA-binding domain superfamily/Winged helix DNA-binding domain"/>
    <property type="match status" value="1"/>
</dbReference>
<gene>
    <name evidence="5" type="ORF">JYU14_03790</name>
</gene>
<dbReference type="PANTHER" id="PTHR33602">
    <property type="entry name" value="REGULATORY PROTEIN RECX FAMILY PROTEIN"/>
    <property type="match status" value="1"/>
</dbReference>
<keyword evidence="6" id="KW-1185">Reference proteome</keyword>
<evidence type="ECO:0000256" key="4">
    <source>
        <dbReference type="ARBA" id="ARBA00022490"/>
    </source>
</evidence>
<sequence>MTISNNDEHTEAFKYVLFLLSKAEYPAVKVRNKLKQRDVPQEIASQVITECEKKGYINDSRWLEQFVHSQAKRKKGPQWIRAKLASIGFQADKDELDALLEEYCSKEEQKEQIRSLLESRRGTTVDLNNPKERAKFVRKLTAKGYDLNTIFALINDETRKV</sequence>
<evidence type="ECO:0000256" key="2">
    <source>
        <dbReference type="ARBA" id="ARBA00009695"/>
    </source>
</evidence>
<protein>
    <recommendedName>
        <fullName evidence="3">Regulatory protein RecX</fullName>
    </recommendedName>
</protein>
<reference evidence="5 6" key="1">
    <citation type="submission" date="2021-02" db="EMBL/GenBank/DDBJ databases">
        <title>Activity-based single-cell genomes from oceanic crustal fluid captures similar information to metagenomic and metatranscriptomic surveys with orders of magnitude less sampling.</title>
        <authorList>
            <person name="D'Angelo T.S."/>
            <person name="Orcutt B.N."/>
        </authorList>
    </citation>
    <scope>NUCLEOTIDE SEQUENCE [LARGE SCALE GENOMIC DNA]</scope>
    <source>
        <strain evidence="5">AH-315-G07</strain>
    </source>
</reference>
<keyword evidence="4" id="KW-0963">Cytoplasm</keyword>
<evidence type="ECO:0000313" key="5">
    <source>
        <dbReference type="EMBL" id="MBN4067187.1"/>
    </source>
</evidence>
<evidence type="ECO:0000256" key="3">
    <source>
        <dbReference type="ARBA" id="ARBA00018111"/>
    </source>
</evidence>
<comment type="caution">
    <text evidence="5">The sequence shown here is derived from an EMBL/GenBank/DDBJ whole genome shotgun (WGS) entry which is preliminary data.</text>
</comment>
<evidence type="ECO:0000313" key="6">
    <source>
        <dbReference type="Proteomes" id="UP000722121"/>
    </source>
</evidence>
<dbReference type="EMBL" id="JAFITR010000079">
    <property type="protein sequence ID" value="MBN4067187.1"/>
    <property type="molecule type" value="Genomic_DNA"/>
</dbReference>